<dbReference type="Gene3D" id="3.20.20.70">
    <property type="entry name" value="Aldolase class I"/>
    <property type="match status" value="1"/>
</dbReference>
<dbReference type="UniPathway" id="UPA00060">
    <property type="reaction ID" value="UER00141"/>
</dbReference>
<comment type="function">
    <text evidence="9">Condenses 4-methyl-5-(beta-hydroxyethyl)thiazole monophosphate (THZ-P) and 2-methyl-4-amino-5-hydroxymethyl pyrimidine pyrophosphate (HMP-PP) to form thiamine monophosphate (TMP).</text>
</comment>
<dbReference type="GO" id="GO:0000287">
    <property type="term" value="F:magnesium ion binding"/>
    <property type="evidence" value="ECO:0007669"/>
    <property type="project" value="UniProtKB-UniRule"/>
</dbReference>
<dbReference type="GO" id="GO:0005737">
    <property type="term" value="C:cytoplasm"/>
    <property type="evidence" value="ECO:0007669"/>
    <property type="project" value="TreeGrafter"/>
</dbReference>
<dbReference type="Proteomes" id="UP000248745">
    <property type="component" value="Unassembled WGS sequence"/>
</dbReference>
<comment type="similarity">
    <text evidence="9 10">Belongs to the thiamine-phosphate synthase family.</text>
</comment>
<evidence type="ECO:0000313" key="13">
    <source>
        <dbReference type="EMBL" id="PZF71466.1"/>
    </source>
</evidence>
<dbReference type="SUPFAM" id="SSF51391">
    <property type="entry name" value="Thiamin phosphate synthase"/>
    <property type="match status" value="1"/>
</dbReference>
<dbReference type="HAMAP" id="MF_00097">
    <property type="entry name" value="TMP_synthase"/>
    <property type="match status" value="1"/>
</dbReference>
<feature type="domain" description="Thiamine phosphate synthase/TenI" evidence="12">
    <location>
        <begin position="12"/>
        <end position="183"/>
    </location>
</feature>
<dbReference type="OrthoDB" id="9812206at2"/>
<evidence type="ECO:0000256" key="1">
    <source>
        <dbReference type="ARBA" id="ARBA00005165"/>
    </source>
</evidence>
<comment type="caution">
    <text evidence="9">Lacks conserved residue(s) required for the propagation of feature annotation.</text>
</comment>
<evidence type="ECO:0000256" key="4">
    <source>
        <dbReference type="ARBA" id="ARBA00022842"/>
    </source>
</evidence>
<comment type="catalytic activity">
    <reaction evidence="7 9 10">
        <text>2-(2-carboxy-4-methylthiazol-5-yl)ethyl phosphate + 4-amino-2-methyl-5-(diphosphooxymethyl)pyrimidine + 2 H(+) = thiamine phosphate + CO2 + diphosphate</text>
        <dbReference type="Rhea" id="RHEA:47848"/>
        <dbReference type="ChEBI" id="CHEBI:15378"/>
        <dbReference type="ChEBI" id="CHEBI:16526"/>
        <dbReference type="ChEBI" id="CHEBI:33019"/>
        <dbReference type="ChEBI" id="CHEBI:37575"/>
        <dbReference type="ChEBI" id="CHEBI:57841"/>
        <dbReference type="ChEBI" id="CHEBI:62890"/>
        <dbReference type="EC" id="2.5.1.3"/>
    </reaction>
</comment>
<dbReference type="InterPro" id="IPR034291">
    <property type="entry name" value="TMP_synthase"/>
</dbReference>
<dbReference type="PANTHER" id="PTHR20857">
    <property type="entry name" value="THIAMINE-PHOSPHATE PYROPHOSPHORYLASE"/>
    <property type="match status" value="1"/>
</dbReference>
<dbReference type="EC" id="2.5.1.3" evidence="9"/>
<feature type="binding site" evidence="9">
    <location>
        <position position="163"/>
    </location>
    <ligand>
        <name>2-[(2R,5Z)-2-carboxy-4-methylthiazol-5(2H)-ylidene]ethyl phosphate</name>
        <dbReference type="ChEBI" id="CHEBI:62899"/>
    </ligand>
</feature>
<dbReference type="Pfam" id="PF02581">
    <property type="entry name" value="TMP-TENI"/>
    <property type="match status" value="1"/>
</dbReference>
<feature type="binding site" evidence="9">
    <location>
        <begin position="126"/>
        <end position="128"/>
    </location>
    <ligand>
        <name>2-[(2R,5Z)-2-carboxy-4-methylthiazol-5(2H)-ylidene]ethyl phosphate</name>
        <dbReference type="ChEBI" id="CHEBI:62899"/>
    </ligand>
</feature>
<dbReference type="GO" id="GO:0009229">
    <property type="term" value="P:thiamine diphosphate biosynthetic process"/>
    <property type="evidence" value="ECO:0007669"/>
    <property type="project" value="UniProtKB-UniRule"/>
</dbReference>
<evidence type="ECO:0000259" key="12">
    <source>
        <dbReference type="Pfam" id="PF02581"/>
    </source>
</evidence>
<comment type="catalytic activity">
    <reaction evidence="8 9 10">
        <text>2-[(2R,5Z)-2-carboxy-4-methylthiazol-5(2H)-ylidene]ethyl phosphate + 4-amino-2-methyl-5-(diphosphooxymethyl)pyrimidine + 2 H(+) = thiamine phosphate + CO2 + diphosphate</text>
        <dbReference type="Rhea" id="RHEA:47844"/>
        <dbReference type="ChEBI" id="CHEBI:15378"/>
        <dbReference type="ChEBI" id="CHEBI:16526"/>
        <dbReference type="ChEBI" id="CHEBI:33019"/>
        <dbReference type="ChEBI" id="CHEBI:37575"/>
        <dbReference type="ChEBI" id="CHEBI:57841"/>
        <dbReference type="ChEBI" id="CHEBI:62899"/>
        <dbReference type="EC" id="2.5.1.3"/>
    </reaction>
</comment>
<feature type="binding site" evidence="9">
    <location>
        <position position="62"/>
    </location>
    <ligand>
        <name>Mg(2+)</name>
        <dbReference type="ChEBI" id="CHEBI:18420"/>
    </ligand>
</feature>
<feature type="binding site" evidence="9">
    <location>
        <position position="129"/>
    </location>
    <ligand>
        <name>4-amino-2-methyl-5-(diphosphooxymethyl)pyrimidine</name>
        <dbReference type="ChEBI" id="CHEBI:57841"/>
    </ligand>
</feature>
<comment type="pathway">
    <text evidence="1 9 11">Cofactor biosynthesis; thiamine diphosphate biosynthesis; thiamine phosphate from 4-amino-2-methyl-5-diphosphomethylpyrimidine and 4-methyl-5-(2-phosphoethyl)-thiazole: step 1/1.</text>
</comment>
<evidence type="ECO:0000256" key="6">
    <source>
        <dbReference type="ARBA" id="ARBA00047334"/>
    </source>
</evidence>
<proteinExistence type="inferred from homology"/>
<organism evidence="13 14">
    <name type="scientific">Taibaiella soli</name>
    <dbReference type="NCBI Taxonomy" id="1649169"/>
    <lineage>
        <taxon>Bacteria</taxon>
        <taxon>Pseudomonadati</taxon>
        <taxon>Bacteroidota</taxon>
        <taxon>Chitinophagia</taxon>
        <taxon>Chitinophagales</taxon>
        <taxon>Chitinophagaceae</taxon>
        <taxon>Taibaiella</taxon>
    </lineage>
</organism>
<evidence type="ECO:0000256" key="3">
    <source>
        <dbReference type="ARBA" id="ARBA00022723"/>
    </source>
</evidence>
<keyword evidence="3 9" id="KW-0479">Metal-binding</keyword>
<dbReference type="AlphaFoldDB" id="A0A2W2BCS9"/>
<keyword evidence="14" id="KW-1185">Reference proteome</keyword>
<feature type="binding site" evidence="9">
    <location>
        <position position="61"/>
    </location>
    <ligand>
        <name>4-amino-2-methyl-5-(diphosphooxymethyl)pyrimidine</name>
        <dbReference type="ChEBI" id="CHEBI:57841"/>
    </ligand>
</feature>
<evidence type="ECO:0000256" key="2">
    <source>
        <dbReference type="ARBA" id="ARBA00022679"/>
    </source>
</evidence>
<dbReference type="InterPro" id="IPR013785">
    <property type="entry name" value="Aldolase_TIM"/>
</dbReference>
<comment type="cofactor">
    <cofactor evidence="9">
        <name>Mg(2+)</name>
        <dbReference type="ChEBI" id="CHEBI:18420"/>
    </cofactor>
    <text evidence="9">Binds 1 Mg(2+) ion per subunit.</text>
</comment>
<keyword evidence="4 9" id="KW-0460">Magnesium</keyword>
<comment type="caution">
    <text evidence="13">The sequence shown here is derived from an EMBL/GenBank/DDBJ whole genome shotgun (WGS) entry which is preliminary data.</text>
</comment>
<sequence>MKKISRLQYITTDASLAEKACIGGAKWIQLRLKNVNYEAYLETAKEVQLVCEQYNAIFIVNDNVSLALETGAHGVHLGKEDMPPAKARDLLGDDFIIGSTANTIEDIIRLSKEPINYIGLGPFRFTKTKENLSPVIGLEGYEAIFAALNKQNIQHPPIVGIGGIETDDIAALLQTGLYGIAVSGIISNAEDPAMITNTLLDAVYHTQLQTYE</sequence>
<evidence type="ECO:0000256" key="7">
    <source>
        <dbReference type="ARBA" id="ARBA00047851"/>
    </source>
</evidence>
<gene>
    <name evidence="9" type="primary">thiE</name>
    <name evidence="13" type="ORF">DN068_18030</name>
</gene>
<dbReference type="RefSeq" id="WP_111000343.1">
    <property type="nucleotide sequence ID" value="NZ_QKTW01000024.1"/>
</dbReference>
<keyword evidence="5 9" id="KW-0784">Thiamine biosynthesis</keyword>
<dbReference type="InterPro" id="IPR022998">
    <property type="entry name" value="ThiamineP_synth_TenI"/>
</dbReference>
<evidence type="ECO:0000256" key="8">
    <source>
        <dbReference type="ARBA" id="ARBA00047883"/>
    </source>
</evidence>
<evidence type="ECO:0000313" key="14">
    <source>
        <dbReference type="Proteomes" id="UP000248745"/>
    </source>
</evidence>
<name>A0A2W2BCS9_9BACT</name>
<evidence type="ECO:0000256" key="9">
    <source>
        <dbReference type="HAMAP-Rule" id="MF_00097"/>
    </source>
</evidence>
<evidence type="ECO:0000256" key="5">
    <source>
        <dbReference type="ARBA" id="ARBA00022977"/>
    </source>
</evidence>
<keyword evidence="2 9" id="KW-0808">Transferase</keyword>
<protein>
    <recommendedName>
        <fullName evidence="9">Thiamine-phosphate synthase</fullName>
        <shortName evidence="9">TP synthase</shortName>
        <shortName evidence="9">TPS</shortName>
        <ecNumber evidence="9">2.5.1.3</ecNumber>
    </recommendedName>
    <alternativeName>
        <fullName evidence="9">Thiamine-phosphate pyrophosphorylase</fullName>
        <shortName evidence="9">TMP pyrophosphorylase</shortName>
        <shortName evidence="9">TMP-PPase</shortName>
    </alternativeName>
</protein>
<dbReference type="NCBIfam" id="TIGR00693">
    <property type="entry name" value="thiE"/>
    <property type="match status" value="1"/>
</dbReference>
<accession>A0A2W2BCS9</accession>
<dbReference type="EMBL" id="QKTW01000024">
    <property type="protein sequence ID" value="PZF71466.1"/>
    <property type="molecule type" value="Genomic_DNA"/>
</dbReference>
<reference evidence="13 14" key="1">
    <citation type="submission" date="2018-06" db="EMBL/GenBank/DDBJ databases">
        <title>Mucibacter soli gen. nov., sp. nov., a new member of the family Chitinophagaceae producing mucin.</title>
        <authorList>
            <person name="Kim M.-K."/>
            <person name="Park S."/>
            <person name="Kim T.-S."/>
            <person name="Joung Y."/>
            <person name="Han J.-H."/>
            <person name="Kim S.B."/>
        </authorList>
    </citation>
    <scope>NUCLEOTIDE SEQUENCE [LARGE SCALE GENOMIC DNA]</scope>
    <source>
        <strain evidence="13 14">R1-15</strain>
    </source>
</reference>
<dbReference type="InterPro" id="IPR036206">
    <property type="entry name" value="ThiamineP_synth_sf"/>
</dbReference>
<feature type="binding site" evidence="9">
    <location>
        <position position="81"/>
    </location>
    <ligand>
        <name>Mg(2+)</name>
        <dbReference type="ChEBI" id="CHEBI:18420"/>
    </ligand>
</feature>
<dbReference type="NCBIfam" id="NF000736">
    <property type="entry name" value="PRK00043.2-3"/>
    <property type="match status" value="1"/>
</dbReference>
<comment type="catalytic activity">
    <reaction evidence="6 9 10">
        <text>4-methyl-5-(2-phosphooxyethyl)-thiazole + 4-amino-2-methyl-5-(diphosphooxymethyl)pyrimidine + H(+) = thiamine phosphate + diphosphate</text>
        <dbReference type="Rhea" id="RHEA:22328"/>
        <dbReference type="ChEBI" id="CHEBI:15378"/>
        <dbReference type="ChEBI" id="CHEBI:33019"/>
        <dbReference type="ChEBI" id="CHEBI:37575"/>
        <dbReference type="ChEBI" id="CHEBI:57841"/>
        <dbReference type="ChEBI" id="CHEBI:58296"/>
        <dbReference type="EC" id="2.5.1.3"/>
    </reaction>
</comment>
<feature type="binding site" evidence="9">
    <location>
        <position position="100"/>
    </location>
    <ligand>
        <name>4-amino-2-methyl-5-(diphosphooxymethyl)pyrimidine</name>
        <dbReference type="ChEBI" id="CHEBI:57841"/>
    </ligand>
</feature>
<evidence type="ECO:0000256" key="11">
    <source>
        <dbReference type="RuleBase" id="RU004253"/>
    </source>
</evidence>
<dbReference type="PANTHER" id="PTHR20857:SF15">
    <property type="entry name" value="THIAMINE-PHOSPHATE SYNTHASE"/>
    <property type="match status" value="1"/>
</dbReference>
<feature type="binding site" evidence="9">
    <location>
        <begin position="29"/>
        <end position="33"/>
    </location>
    <ligand>
        <name>4-amino-2-methyl-5-(diphosphooxymethyl)pyrimidine</name>
        <dbReference type="ChEBI" id="CHEBI:57841"/>
    </ligand>
</feature>
<dbReference type="GO" id="GO:0004789">
    <property type="term" value="F:thiamine-phosphate diphosphorylase activity"/>
    <property type="evidence" value="ECO:0007669"/>
    <property type="project" value="UniProtKB-UniRule"/>
</dbReference>
<dbReference type="CDD" id="cd00564">
    <property type="entry name" value="TMP_TenI"/>
    <property type="match status" value="1"/>
</dbReference>
<dbReference type="GO" id="GO:0009228">
    <property type="term" value="P:thiamine biosynthetic process"/>
    <property type="evidence" value="ECO:0007669"/>
    <property type="project" value="UniProtKB-KW"/>
</dbReference>
<evidence type="ECO:0000256" key="10">
    <source>
        <dbReference type="RuleBase" id="RU003826"/>
    </source>
</evidence>